<comment type="caution">
    <text evidence="1">The sequence shown here is derived from an EMBL/GenBank/DDBJ whole genome shotgun (WGS) entry which is preliminary data.</text>
</comment>
<organism evidence="1 2">
    <name type="scientific">Taenia crassiceps</name>
    <dbReference type="NCBI Taxonomy" id="6207"/>
    <lineage>
        <taxon>Eukaryota</taxon>
        <taxon>Metazoa</taxon>
        <taxon>Spiralia</taxon>
        <taxon>Lophotrochozoa</taxon>
        <taxon>Platyhelminthes</taxon>
        <taxon>Cestoda</taxon>
        <taxon>Eucestoda</taxon>
        <taxon>Cyclophyllidea</taxon>
        <taxon>Taeniidae</taxon>
        <taxon>Taenia</taxon>
    </lineage>
</organism>
<gene>
    <name evidence="1" type="ORF">TcWFU_003814</name>
</gene>
<accession>A0ABR4Q122</accession>
<proteinExistence type="predicted"/>
<dbReference type="Proteomes" id="UP001651158">
    <property type="component" value="Unassembled WGS sequence"/>
</dbReference>
<name>A0ABR4Q122_9CEST</name>
<sequence>MGICGSGVFTYGSGEVGSGGLLSPSAHFYRGDISEIVHTNCVSLFSSAAQVKVVEDGRRRLLYNSDERQLARESSRQRNPHKRLVRVKGERLSCEQAEKGVSREAIKPSAQLIACPPLLYPMEANEQTKMPPGMRPAASPSSKVGAFTHQRRIVAFNADTVNVFHRNLPCDR</sequence>
<keyword evidence="2" id="KW-1185">Reference proteome</keyword>
<reference evidence="1 2" key="1">
    <citation type="journal article" date="2022" name="Front. Cell. Infect. Microbiol.">
        <title>The Genomes of Two Strains of Taenia crassiceps the Animal Model for the Study of Human Cysticercosis.</title>
        <authorList>
            <person name="Bobes R.J."/>
            <person name="Estrada K."/>
            <person name="Rios-Valencia D.G."/>
            <person name="Calderon-Gallegos A."/>
            <person name="de la Torre P."/>
            <person name="Carrero J.C."/>
            <person name="Sanchez-Flores A."/>
            <person name="Laclette J.P."/>
        </authorList>
    </citation>
    <scope>NUCLEOTIDE SEQUENCE [LARGE SCALE GENOMIC DNA]</scope>
    <source>
        <strain evidence="1">WFUcys</strain>
    </source>
</reference>
<evidence type="ECO:0000313" key="2">
    <source>
        <dbReference type="Proteomes" id="UP001651158"/>
    </source>
</evidence>
<evidence type="ECO:0000313" key="1">
    <source>
        <dbReference type="EMBL" id="KAL5103368.1"/>
    </source>
</evidence>
<dbReference type="EMBL" id="JAKROA010000018">
    <property type="protein sequence ID" value="KAL5103368.1"/>
    <property type="molecule type" value="Genomic_DNA"/>
</dbReference>
<protein>
    <submittedName>
        <fullName evidence="1">Uncharacterized protein</fullName>
    </submittedName>
</protein>